<comment type="caution">
    <text evidence="5">The sequence shown here is derived from an EMBL/GenBank/DDBJ whole genome shotgun (WGS) entry which is preliminary data.</text>
</comment>
<dbReference type="InterPro" id="IPR028082">
    <property type="entry name" value="Peripla_BP_I"/>
</dbReference>
<sequence>MTRPPLSRRSFLTLSGAGLAALGLAACSAPPGPNIAETAAVAPVDPDFIKKNFAGPGGAAVGAGLPITVGATLLLSTFQAYYGQLSLRGMELAAEQIAAAGGPQFTFVPKDVAASTTAGADAVRDFASRKIGMVLAANVFNVGSMVGPLAQFKILGIDPGGGTSTLFQKLPYVWGARALAPNDTFPIGLQYMTAALPDARKITLLNTNSGDFSAALEADFRNAVSKFGPKGAEVSTVVYIATNAGGDFTAALTEARRIKPDVFFTPLYGSDPPAFMKKFATSGLEAKVIGSDYASSTAEIAGSAMNGYVFAADYFDSNPRNDWGTYFVSTYYAKHKEIPDYFPANYYESTFLLWELVKRVIKKGGDPQDGEQLQNALLDDPTFSSVYGTGSPTGRLEFDPVTHTLATRPMGIFEVRDTVPKLLASGDIGGRDFSLSKP</sequence>
<comment type="similarity">
    <text evidence="1">Belongs to the leucine-binding protein family.</text>
</comment>
<dbReference type="RefSeq" id="WP_344721386.1">
    <property type="nucleotide sequence ID" value="NZ_BAAAUS010000007.1"/>
</dbReference>
<evidence type="ECO:0000256" key="2">
    <source>
        <dbReference type="ARBA" id="ARBA00022729"/>
    </source>
</evidence>
<keyword evidence="2 3" id="KW-0732">Signal</keyword>
<dbReference type="SUPFAM" id="SSF53822">
    <property type="entry name" value="Periplasmic binding protein-like I"/>
    <property type="match status" value="1"/>
</dbReference>
<dbReference type="NCBIfam" id="TIGR01409">
    <property type="entry name" value="TAT_signal_seq"/>
    <property type="match status" value="1"/>
</dbReference>
<dbReference type="InterPro" id="IPR006311">
    <property type="entry name" value="TAT_signal"/>
</dbReference>
<dbReference type="InterPro" id="IPR051010">
    <property type="entry name" value="BCAA_transport"/>
</dbReference>
<reference evidence="6" key="1">
    <citation type="journal article" date="2019" name="Int. J. Syst. Evol. Microbiol.">
        <title>The Global Catalogue of Microorganisms (GCM) 10K type strain sequencing project: providing services to taxonomists for standard genome sequencing and annotation.</title>
        <authorList>
            <consortium name="The Broad Institute Genomics Platform"/>
            <consortium name="The Broad Institute Genome Sequencing Center for Infectious Disease"/>
            <person name="Wu L."/>
            <person name="Ma J."/>
        </authorList>
    </citation>
    <scope>NUCLEOTIDE SEQUENCE [LARGE SCALE GENOMIC DNA]</scope>
    <source>
        <strain evidence="6">CCM 7043</strain>
    </source>
</reference>
<dbReference type="PANTHER" id="PTHR30483">
    <property type="entry name" value="LEUCINE-SPECIFIC-BINDING PROTEIN"/>
    <property type="match status" value="1"/>
</dbReference>
<evidence type="ECO:0000256" key="3">
    <source>
        <dbReference type="SAM" id="SignalP"/>
    </source>
</evidence>
<dbReference type="EMBL" id="JBHUCO010000009">
    <property type="protein sequence ID" value="MFD1517699.1"/>
    <property type="molecule type" value="Genomic_DNA"/>
</dbReference>
<feature type="chain" id="PRO_5046951572" evidence="3">
    <location>
        <begin position="21"/>
        <end position="438"/>
    </location>
</feature>
<accession>A0ABW4EQ19</accession>
<name>A0ABW4EQ19_9PSEU</name>
<evidence type="ECO:0000256" key="1">
    <source>
        <dbReference type="ARBA" id="ARBA00010062"/>
    </source>
</evidence>
<dbReference type="Proteomes" id="UP001597114">
    <property type="component" value="Unassembled WGS sequence"/>
</dbReference>
<dbReference type="PANTHER" id="PTHR30483:SF6">
    <property type="entry name" value="PERIPLASMIC BINDING PROTEIN OF ABC TRANSPORTER FOR NATURAL AMINO ACIDS"/>
    <property type="match status" value="1"/>
</dbReference>
<dbReference type="Gene3D" id="3.40.50.2300">
    <property type="match status" value="2"/>
</dbReference>
<dbReference type="InterPro" id="IPR019546">
    <property type="entry name" value="TAT_signal_bac_arc"/>
</dbReference>
<feature type="domain" description="Leucine-binding protein" evidence="4">
    <location>
        <begin position="66"/>
        <end position="416"/>
    </location>
</feature>
<evidence type="ECO:0000259" key="4">
    <source>
        <dbReference type="Pfam" id="PF13458"/>
    </source>
</evidence>
<dbReference type="PROSITE" id="PS51318">
    <property type="entry name" value="TAT"/>
    <property type="match status" value="1"/>
</dbReference>
<proteinExistence type="inferred from homology"/>
<evidence type="ECO:0000313" key="5">
    <source>
        <dbReference type="EMBL" id="MFD1517699.1"/>
    </source>
</evidence>
<dbReference type="Pfam" id="PF13458">
    <property type="entry name" value="Peripla_BP_6"/>
    <property type="match status" value="1"/>
</dbReference>
<gene>
    <name evidence="5" type="ORF">ACFSJD_09385</name>
</gene>
<dbReference type="PROSITE" id="PS51257">
    <property type="entry name" value="PROKAR_LIPOPROTEIN"/>
    <property type="match status" value="1"/>
</dbReference>
<dbReference type="InterPro" id="IPR028081">
    <property type="entry name" value="Leu-bd"/>
</dbReference>
<feature type="signal peptide" evidence="3">
    <location>
        <begin position="1"/>
        <end position="20"/>
    </location>
</feature>
<evidence type="ECO:0000313" key="6">
    <source>
        <dbReference type="Proteomes" id="UP001597114"/>
    </source>
</evidence>
<keyword evidence="6" id="KW-1185">Reference proteome</keyword>
<organism evidence="5 6">
    <name type="scientific">Pseudonocardia yunnanensis</name>
    <dbReference type="NCBI Taxonomy" id="58107"/>
    <lineage>
        <taxon>Bacteria</taxon>
        <taxon>Bacillati</taxon>
        <taxon>Actinomycetota</taxon>
        <taxon>Actinomycetes</taxon>
        <taxon>Pseudonocardiales</taxon>
        <taxon>Pseudonocardiaceae</taxon>
        <taxon>Pseudonocardia</taxon>
    </lineage>
</organism>
<protein>
    <submittedName>
        <fullName evidence="5">ABC transporter substrate-binding protein</fullName>
    </submittedName>
</protein>